<proteinExistence type="predicted"/>
<protein>
    <submittedName>
        <fullName evidence="1">Uncharacterized protein</fullName>
    </submittedName>
</protein>
<accession>A0AAC8YRM0</accession>
<dbReference type="EMBL" id="JACICB010000003">
    <property type="protein sequence ID" value="MBB3704864.1"/>
    <property type="molecule type" value="Genomic_DNA"/>
</dbReference>
<evidence type="ECO:0000313" key="2">
    <source>
        <dbReference type="EMBL" id="MBB3704864.1"/>
    </source>
</evidence>
<dbReference type="AlphaFoldDB" id="A0AAC8YRM0"/>
<keyword evidence="4" id="KW-1185">Reference proteome</keyword>
<dbReference type="KEGG" id="aak:AA2016_4096"/>
<dbReference type="Proteomes" id="UP000577697">
    <property type="component" value="Unassembled WGS sequence"/>
</dbReference>
<reference evidence="1 3" key="1">
    <citation type="submission" date="2016-03" db="EMBL/GenBank/DDBJ databases">
        <title>Complete genome of Aminobacter aminovorans KCTC 2477.</title>
        <authorList>
            <person name="Kim K.M."/>
        </authorList>
    </citation>
    <scope>NUCLEOTIDE SEQUENCE [LARGE SCALE GENOMIC DNA]</scope>
    <source>
        <strain evidence="1 3">KCTC 2477</strain>
    </source>
</reference>
<evidence type="ECO:0000313" key="4">
    <source>
        <dbReference type="Proteomes" id="UP000577697"/>
    </source>
</evidence>
<evidence type="ECO:0000313" key="1">
    <source>
        <dbReference type="EMBL" id="AMS43013.1"/>
    </source>
</evidence>
<reference evidence="2 4" key="2">
    <citation type="submission" date="2020-08" db="EMBL/GenBank/DDBJ databases">
        <title>Genomic Encyclopedia of Type Strains, Phase IV (KMG-IV): sequencing the most valuable type-strain genomes for metagenomic binning, comparative biology and taxonomic classification.</title>
        <authorList>
            <person name="Goeker M."/>
        </authorList>
    </citation>
    <scope>NUCLEOTIDE SEQUENCE [LARGE SCALE GENOMIC DNA]</scope>
    <source>
        <strain evidence="2 4">DSM 10368</strain>
    </source>
</reference>
<sequence length="29" mass="3119">MSNTSDMAGEMWTGVAPARPKCAYDFSPP</sequence>
<dbReference type="EMBL" id="CP015005">
    <property type="protein sequence ID" value="AMS43013.1"/>
    <property type="molecule type" value="Genomic_DNA"/>
</dbReference>
<evidence type="ECO:0000313" key="3">
    <source>
        <dbReference type="Proteomes" id="UP000075755"/>
    </source>
</evidence>
<dbReference type="Proteomes" id="UP000075755">
    <property type="component" value="Chromosome"/>
</dbReference>
<gene>
    <name evidence="1" type="ORF">AA2016_4096</name>
    <name evidence="2" type="ORF">FHS67_001167</name>
</gene>
<organism evidence="1 3">
    <name type="scientific">Aminobacter aminovorans</name>
    <name type="common">Chelatobacter heintzii</name>
    <dbReference type="NCBI Taxonomy" id="83263"/>
    <lineage>
        <taxon>Bacteria</taxon>
        <taxon>Pseudomonadati</taxon>
        <taxon>Pseudomonadota</taxon>
        <taxon>Alphaproteobacteria</taxon>
        <taxon>Hyphomicrobiales</taxon>
        <taxon>Phyllobacteriaceae</taxon>
        <taxon>Aminobacter</taxon>
    </lineage>
</organism>
<name>A0AAC8YRM0_AMIAI</name>